<dbReference type="EMBL" id="CP034073">
    <property type="protein sequence ID" value="AZG35043.1"/>
    <property type="molecule type" value="Genomic_DNA"/>
</dbReference>
<dbReference type="PANTHER" id="PTHR42879">
    <property type="entry name" value="3-OXOACYL-(ACYL-CARRIER-PROTEIN) REDUCTASE"/>
    <property type="match status" value="1"/>
</dbReference>
<dbReference type="InterPro" id="IPR020904">
    <property type="entry name" value="Sc_DH/Rdtase_CS"/>
</dbReference>
<protein>
    <submittedName>
        <fullName evidence="4">3-hydroxybutyrate dehydrogenase</fullName>
        <ecNumber evidence="4">1.1.1.30</ecNumber>
    </submittedName>
</protein>
<evidence type="ECO:0000313" key="6">
    <source>
        <dbReference type="Proteomes" id="UP000278855"/>
    </source>
</evidence>
<dbReference type="PROSITE" id="PS00061">
    <property type="entry name" value="ADH_SHORT"/>
    <property type="match status" value="1"/>
</dbReference>
<reference evidence="4" key="3">
    <citation type="submission" date="2018-11" db="EMBL/GenBank/DDBJ databases">
        <authorList>
            <person name="Hwang Y.J."/>
            <person name="Hwang C.Y."/>
        </authorList>
    </citation>
    <scope>NUCLEOTIDE SEQUENCE</scope>
    <source>
        <strain evidence="4">R106</strain>
    </source>
</reference>
<keyword evidence="4" id="KW-0560">Oxidoreductase</keyword>
<name>A0A3N4E889_9GAMM</name>
<dbReference type="EC" id="1.1.1.30" evidence="4"/>
<dbReference type="InterPro" id="IPR050259">
    <property type="entry name" value="SDR"/>
</dbReference>
<dbReference type="KEGG" id="spsr:EGC80_08990"/>
<comment type="similarity">
    <text evidence="1 2">Belongs to the short-chain dehydrogenases/reductases (SDR) family.</text>
</comment>
<dbReference type="Gene3D" id="3.40.50.720">
    <property type="entry name" value="NAD(P)-binding Rossmann-like Domain"/>
    <property type="match status" value="1"/>
</dbReference>
<dbReference type="PRINTS" id="PR00081">
    <property type="entry name" value="GDHRDH"/>
</dbReference>
<dbReference type="OrthoDB" id="9786435at2"/>
<dbReference type="SUPFAM" id="SSF51735">
    <property type="entry name" value="NAD(P)-binding Rossmann-fold domains"/>
    <property type="match status" value="1"/>
</dbReference>
<dbReference type="NCBIfam" id="NF009093">
    <property type="entry name" value="PRK12429.1"/>
    <property type="match status" value="1"/>
</dbReference>
<accession>A0A3N4E889</accession>
<dbReference type="AlphaFoldDB" id="A0A3N4E889"/>
<dbReference type="GO" id="GO:0003858">
    <property type="term" value="F:3-hydroxybutyrate dehydrogenase activity"/>
    <property type="evidence" value="ECO:0007669"/>
    <property type="project" value="UniProtKB-EC"/>
</dbReference>
<dbReference type="PANTHER" id="PTHR42879:SF2">
    <property type="entry name" value="3-OXOACYL-[ACYL-CARRIER-PROTEIN] REDUCTASE FABG"/>
    <property type="match status" value="1"/>
</dbReference>
<dbReference type="InterPro" id="IPR002347">
    <property type="entry name" value="SDR_fam"/>
</dbReference>
<dbReference type="GO" id="GO:0032787">
    <property type="term" value="P:monocarboxylic acid metabolic process"/>
    <property type="evidence" value="ECO:0007669"/>
    <property type="project" value="UniProtKB-ARBA"/>
</dbReference>
<dbReference type="EMBL" id="RKKB01000002">
    <property type="protein sequence ID" value="RPA33158.1"/>
    <property type="molecule type" value="Genomic_DNA"/>
</dbReference>
<dbReference type="InterPro" id="IPR036291">
    <property type="entry name" value="NAD(P)-bd_dom_sf"/>
</dbReference>
<reference evidence="3 5" key="1">
    <citation type="submission" date="2018-11" db="EMBL/GenBank/DDBJ databases">
        <title>Shewanella sp. M2.</title>
        <authorList>
            <person name="Hwang Y.J."/>
            <person name="Hwang C.Y."/>
        </authorList>
    </citation>
    <scope>NUCLEOTIDE SEQUENCE [LARGE SCALE GENOMIC DNA]</scope>
    <source>
        <strain evidence="3 5">M2</strain>
    </source>
</reference>
<evidence type="ECO:0000256" key="1">
    <source>
        <dbReference type="ARBA" id="ARBA00006484"/>
    </source>
</evidence>
<proteinExistence type="inferred from homology"/>
<gene>
    <name evidence="4" type="ORF">EGC77_07350</name>
    <name evidence="3" type="ORF">EGC80_08990</name>
</gene>
<dbReference type="FunFam" id="3.40.50.720:FF:000084">
    <property type="entry name" value="Short-chain dehydrogenase reductase"/>
    <property type="match status" value="1"/>
</dbReference>
<dbReference type="RefSeq" id="WP_124012382.1">
    <property type="nucleotide sequence ID" value="NZ_CP034073.1"/>
</dbReference>
<dbReference type="Proteomes" id="UP000278855">
    <property type="component" value="Unassembled WGS sequence"/>
</dbReference>
<evidence type="ECO:0000313" key="3">
    <source>
        <dbReference type="EMBL" id="AZG35043.1"/>
    </source>
</evidence>
<sequence>MSTLQTGLKGKVALITGSTSGIGLATAHVLAEQGCHIVLHGLMDQDDGLSLASEFAAQYQINTFFSNADLRDANCIHEFINNAVNALGSIDILVNNAGIQHTQDVTNFPIEKWNDIIAINLSSAFHTIQKVVPLMAKKKWGRIINIASVHGLVASANKVAYCAAKHGIIGLTKVVAIECAEQGITVNAICPGWVDTPLISKQIDTIATDKSLSYEDAKYQLVTSKQPLPEMLIPREIGEFVLFLCGNAARGITGSALPMDGAWTAQ</sequence>
<dbReference type="Proteomes" id="UP000273778">
    <property type="component" value="Chromosome"/>
</dbReference>
<dbReference type="Pfam" id="PF00106">
    <property type="entry name" value="adh_short"/>
    <property type="match status" value="1"/>
</dbReference>
<keyword evidence="5" id="KW-1185">Reference proteome</keyword>
<evidence type="ECO:0000256" key="2">
    <source>
        <dbReference type="RuleBase" id="RU000363"/>
    </source>
</evidence>
<reference evidence="6" key="2">
    <citation type="submission" date="2018-11" db="EMBL/GenBank/DDBJ databases">
        <title>Shewanella sp. R106.</title>
        <authorList>
            <person name="Hwang Y.J."/>
            <person name="Hwang C.Y."/>
        </authorList>
    </citation>
    <scope>NUCLEOTIDE SEQUENCE [LARGE SCALE GENOMIC DNA]</scope>
    <source>
        <strain evidence="6">R106</strain>
    </source>
</reference>
<evidence type="ECO:0000313" key="4">
    <source>
        <dbReference type="EMBL" id="RPA33158.1"/>
    </source>
</evidence>
<dbReference type="PRINTS" id="PR00080">
    <property type="entry name" value="SDRFAMILY"/>
</dbReference>
<dbReference type="InterPro" id="IPR011294">
    <property type="entry name" value="3-OHbutyrate_DH"/>
</dbReference>
<evidence type="ECO:0000313" key="5">
    <source>
        <dbReference type="Proteomes" id="UP000273778"/>
    </source>
</evidence>
<organism evidence="4 6">
    <name type="scientific">Shewanella psychromarinicola</name>
    <dbReference type="NCBI Taxonomy" id="2487742"/>
    <lineage>
        <taxon>Bacteria</taxon>
        <taxon>Pseudomonadati</taxon>
        <taxon>Pseudomonadota</taxon>
        <taxon>Gammaproteobacteria</taxon>
        <taxon>Alteromonadales</taxon>
        <taxon>Shewanellaceae</taxon>
        <taxon>Shewanella</taxon>
    </lineage>
</organism>
<dbReference type="NCBIfam" id="TIGR01963">
    <property type="entry name" value="PHB_DH"/>
    <property type="match status" value="1"/>
</dbReference>